<dbReference type="InterPro" id="IPR050109">
    <property type="entry name" value="HTH-type_TetR-like_transc_reg"/>
</dbReference>
<dbReference type="Gene3D" id="1.10.357.10">
    <property type="entry name" value="Tetracycline Repressor, domain 2"/>
    <property type="match status" value="1"/>
</dbReference>
<dbReference type="Pfam" id="PF00440">
    <property type="entry name" value="TetR_N"/>
    <property type="match status" value="1"/>
</dbReference>
<keyword evidence="1 2" id="KW-0238">DNA-binding</keyword>
<dbReference type="PROSITE" id="PS50977">
    <property type="entry name" value="HTH_TETR_2"/>
    <property type="match status" value="1"/>
</dbReference>
<keyword evidence="5" id="KW-1185">Reference proteome</keyword>
<dbReference type="PANTHER" id="PTHR30055">
    <property type="entry name" value="HTH-TYPE TRANSCRIPTIONAL REGULATOR RUTR"/>
    <property type="match status" value="1"/>
</dbReference>
<dbReference type="SUPFAM" id="SSF46689">
    <property type="entry name" value="Homeodomain-like"/>
    <property type="match status" value="1"/>
</dbReference>
<evidence type="ECO:0000259" key="3">
    <source>
        <dbReference type="PROSITE" id="PS50977"/>
    </source>
</evidence>
<dbReference type="Pfam" id="PF17929">
    <property type="entry name" value="TetR_C_34"/>
    <property type="match status" value="1"/>
</dbReference>
<dbReference type="InterPro" id="IPR041483">
    <property type="entry name" value="TetR_C_34"/>
</dbReference>
<dbReference type="PANTHER" id="PTHR30055:SF178">
    <property type="entry name" value="POSSIBLE TRANSCRIPTIONAL REGULATORY PROTEIN"/>
    <property type="match status" value="1"/>
</dbReference>
<reference evidence="4" key="1">
    <citation type="submission" date="2022-10" db="EMBL/GenBank/DDBJ databases">
        <title>The WGS of Solirubrobacter ginsenosidimutans DSM 21036.</title>
        <authorList>
            <person name="Jiang Z."/>
        </authorList>
    </citation>
    <scope>NUCLEOTIDE SEQUENCE</scope>
    <source>
        <strain evidence="4">DSM 21036</strain>
    </source>
</reference>
<protein>
    <submittedName>
        <fullName evidence="4">TetR family transcriptional regulator</fullName>
    </submittedName>
</protein>
<evidence type="ECO:0000256" key="2">
    <source>
        <dbReference type="PROSITE-ProRule" id="PRU00335"/>
    </source>
</evidence>
<sequence>MTYQRARSPEHKEERREAILAAARALAGERPVRDVSLGDIARRVELAKSNLLRYFESREAIFLTLLRREWEAFTVAASAQPDAAGLARALAERPFFCDLLGEQAAVLEHNVSGETVRDFRATSIDLVRTLAGDVATATRLAFDDAFEVVAAALLIAAGLYPLTNPAPRVVAIYAETPGLLQPDFEGRLGRLVATLIAGYAR</sequence>
<gene>
    <name evidence="4" type="ORF">OM076_22405</name>
</gene>
<dbReference type="Proteomes" id="UP001149140">
    <property type="component" value="Unassembled WGS sequence"/>
</dbReference>
<accession>A0A9X3MXM6</accession>
<dbReference type="GO" id="GO:0000976">
    <property type="term" value="F:transcription cis-regulatory region binding"/>
    <property type="evidence" value="ECO:0007669"/>
    <property type="project" value="TreeGrafter"/>
</dbReference>
<comment type="caution">
    <text evidence="4">The sequence shown here is derived from an EMBL/GenBank/DDBJ whole genome shotgun (WGS) entry which is preliminary data.</text>
</comment>
<evidence type="ECO:0000256" key="1">
    <source>
        <dbReference type="ARBA" id="ARBA00023125"/>
    </source>
</evidence>
<evidence type="ECO:0000313" key="4">
    <source>
        <dbReference type="EMBL" id="MDA0163042.1"/>
    </source>
</evidence>
<dbReference type="AlphaFoldDB" id="A0A9X3MXM6"/>
<dbReference type="RefSeq" id="WP_270042283.1">
    <property type="nucleotide sequence ID" value="NZ_JAPDOD010000022.1"/>
</dbReference>
<evidence type="ECO:0000313" key="5">
    <source>
        <dbReference type="Proteomes" id="UP001149140"/>
    </source>
</evidence>
<feature type="DNA-binding region" description="H-T-H motif" evidence="2">
    <location>
        <begin position="36"/>
        <end position="55"/>
    </location>
</feature>
<organism evidence="4 5">
    <name type="scientific">Solirubrobacter ginsenosidimutans</name>
    <dbReference type="NCBI Taxonomy" id="490573"/>
    <lineage>
        <taxon>Bacteria</taxon>
        <taxon>Bacillati</taxon>
        <taxon>Actinomycetota</taxon>
        <taxon>Thermoleophilia</taxon>
        <taxon>Solirubrobacterales</taxon>
        <taxon>Solirubrobacteraceae</taxon>
        <taxon>Solirubrobacter</taxon>
    </lineage>
</organism>
<dbReference type="GO" id="GO:0003700">
    <property type="term" value="F:DNA-binding transcription factor activity"/>
    <property type="evidence" value="ECO:0007669"/>
    <property type="project" value="TreeGrafter"/>
</dbReference>
<proteinExistence type="predicted"/>
<dbReference type="InterPro" id="IPR001647">
    <property type="entry name" value="HTH_TetR"/>
</dbReference>
<name>A0A9X3MXM6_9ACTN</name>
<dbReference type="InterPro" id="IPR009057">
    <property type="entry name" value="Homeodomain-like_sf"/>
</dbReference>
<feature type="domain" description="HTH tetR-type" evidence="3">
    <location>
        <begin position="13"/>
        <end position="73"/>
    </location>
</feature>
<dbReference type="EMBL" id="JAPDOD010000022">
    <property type="protein sequence ID" value="MDA0163042.1"/>
    <property type="molecule type" value="Genomic_DNA"/>
</dbReference>